<dbReference type="PANTHER" id="PTHR16451:SF11">
    <property type="entry name" value="MITOCHONDRIAL DYNAMICS PROTEIN MID49"/>
    <property type="match status" value="1"/>
</dbReference>
<dbReference type="GO" id="GO:0090141">
    <property type="term" value="P:positive regulation of mitochondrial fission"/>
    <property type="evidence" value="ECO:0007669"/>
    <property type="project" value="TreeGrafter"/>
</dbReference>
<dbReference type="CTD" id="125170"/>
<dbReference type="AlphaFoldDB" id="A0A2Y9M333"/>
<feature type="transmembrane region" description="Helical" evidence="2">
    <location>
        <begin position="30"/>
        <end position="47"/>
    </location>
</feature>
<feature type="region of interest" description="Disordered" evidence="1">
    <location>
        <begin position="204"/>
        <end position="373"/>
    </location>
</feature>
<dbReference type="Proteomes" id="UP000248483">
    <property type="component" value="Unplaced"/>
</dbReference>
<reference evidence="4" key="1">
    <citation type="submission" date="2025-08" db="UniProtKB">
        <authorList>
            <consortium name="RefSeq"/>
        </authorList>
    </citation>
    <scope>IDENTIFICATION</scope>
    <source>
        <tissue evidence="4">Blood</tissue>
    </source>
</reference>
<keyword evidence="3" id="KW-1185">Reference proteome</keyword>
<accession>A0A2Y9M333</accession>
<feature type="region of interest" description="Disordered" evidence="1">
    <location>
        <begin position="82"/>
        <end position="153"/>
    </location>
</feature>
<feature type="compositionally biased region" description="Low complexity" evidence="1">
    <location>
        <begin position="271"/>
        <end position="283"/>
    </location>
</feature>
<evidence type="ECO:0000313" key="4">
    <source>
        <dbReference type="RefSeq" id="XP_022416439.1"/>
    </source>
</evidence>
<proteinExistence type="predicted"/>
<keyword evidence="2" id="KW-1133">Transmembrane helix</keyword>
<dbReference type="RefSeq" id="XP_022416439.1">
    <property type="nucleotide sequence ID" value="XM_022560731.2"/>
</dbReference>
<feature type="compositionally biased region" description="Low complexity" evidence="1">
    <location>
        <begin position="307"/>
        <end position="326"/>
    </location>
</feature>
<dbReference type="InterPro" id="IPR045909">
    <property type="entry name" value="MID49/MID51"/>
</dbReference>
<evidence type="ECO:0000256" key="2">
    <source>
        <dbReference type="SAM" id="Phobius"/>
    </source>
</evidence>
<evidence type="ECO:0000313" key="3">
    <source>
        <dbReference type="Proteomes" id="UP000248483"/>
    </source>
</evidence>
<evidence type="ECO:0000256" key="1">
    <source>
        <dbReference type="SAM" id="MobiDB-lite"/>
    </source>
</evidence>
<name>A0A2Y9M333_DELLE</name>
<dbReference type="GeneID" id="111167667"/>
<keyword evidence="2" id="KW-0812">Transmembrane</keyword>
<dbReference type="GO" id="GO:0007005">
    <property type="term" value="P:mitochondrion organization"/>
    <property type="evidence" value="ECO:0007669"/>
    <property type="project" value="InterPro"/>
</dbReference>
<dbReference type="PANTHER" id="PTHR16451">
    <property type="entry name" value="MITOCHONDRIAL DYNAMICS PROTEINS 49/51 FAMILY MEMBER"/>
    <property type="match status" value="1"/>
</dbReference>
<gene>
    <name evidence="4" type="primary">MIEF2</name>
</gene>
<protein>
    <submittedName>
        <fullName evidence="4">Mitochondrial dynamics protein MID49 isoform X2</fullName>
    </submittedName>
</protein>
<organism evidence="3 4">
    <name type="scientific">Delphinapterus leucas</name>
    <name type="common">Beluga whale</name>
    <dbReference type="NCBI Taxonomy" id="9749"/>
    <lineage>
        <taxon>Eukaryota</taxon>
        <taxon>Metazoa</taxon>
        <taxon>Chordata</taxon>
        <taxon>Craniata</taxon>
        <taxon>Vertebrata</taxon>
        <taxon>Euteleostomi</taxon>
        <taxon>Mammalia</taxon>
        <taxon>Eutheria</taxon>
        <taxon>Laurasiatheria</taxon>
        <taxon>Artiodactyla</taxon>
        <taxon>Whippomorpha</taxon>
        <taxon>Cetacea</taxon>
        <taxon>Odontoceti</taxon>
        <taxon>Monodontidae</taxon>
        <taxon>Delphinapterus</taxon>
    </lineage>
</organism>
<feature type="compositionally biased region" description="Low complexity" evidence="1">
    <location>
        <begin position="333"/>
        <end position="354"/>
    </location>
</feature>
<keyword evidence="2" id="KW-0472">Membrane</keyword>
<dbReference type="GO" id="GO:0005741">
    <property type="term" value="C:mitochondrial outer membrane"/>
    <property type="evidence" value="ECO:0007669"/>
    <property type="project" value="InterPro"/>
</dbReference>
<feature type="region of interest" description="Disordered" evidence="1">
    <location>
        <begin position="165"/>
        <end position="184"/>
    </location>
</feature>
<sequence>MAEFSQNRGKRRDGEVLGGAVDFLLANARLVLGVGGAAVLGIATLAVKRLIDRATSPRDEDDAKRDSTCLEDSWQELSLLKATPRLQPQPRPTALSQPVLPPAPSPSAPGEAAGVRAGPRDHASGPRGSGQAAGRRHCPGAAGLPAEQVPRTALRGTHAWRAALRRAAGGGRRPRASPGAPGAGAWPVEPGAWCGHRSPGPSLLGCAQDSAGVPPPREQPLGPLPGGRLPLPPGPAGAAPQGPDRLCQLASHRQPPRVPDTAARGLGGTAARGAARVSGAPRGCAPVHCRRPGRRPPAGLAPGGAGWQPLAAGLVPGRGRPAAGPGRARRWDPPAAAAAALRRLSWPPGAGAAGPRPPDPGGSAPGRAGSGLG</sequence>